<evidence type="ECO:0000313" key="11">
    <source>
        <dbReference type="Proteomes" id="UP000034471"/>
    </source>
</evidence>
<evidence type="ECO:0000259" key="9">
    <source>
        <dbReference type="Pfam" id="PF13231"/>
    </source>
</evidence>
<evidence type="ECO:0000256" key="7">
    <source>
        <dbReference type="ARBA" id="ARBA00023136"/>
    </source>
</evidence>
<evidence type="ECO:0000313" key="10">
    <source>
        <dbReference type="EMBL" id="KKQ38142.1"/>
    </source>
</evidence>
<feature type="transmembrane region" description="Helical" evidence="8">
    <location>
        <begin position="321"/>
        <end position="339"/>
    </location>
</feature>
<evidence type="ECO:0000256" key="2">
    <source>
        <dbReference type="ARBA" id="ARBA00022475"/>
    </source>
</evidence>
<keyword evidence="6 8" id="KW-1133">Transmembrane helix</keyword>
<comment type="subcellular location">
    <subcellularLocation>
        <location evidence="1">Cell membrane</location>
        <topology evidence="1">Multi-pass membrane protein</topology>
    </subcellularLocation>
</comment>
<dbReference type="PANTHER" id="PTHR33908">
    <property type="entry name" value="MANNOSYLTRANSFERASE YKCB-RELATED"/>
    <property type="match status" value="1"/>
</dbReference>
<feature type="transmembrane region" description="Helical" evidence="8">
    <location>
        <begin position="6"/>
        <end position="27"/>
    </location>
</feature>
<feature type="transmembrane region" description="Helical" evidence="8">
    <location>
        <begin position="172"/>
        <end position="187"/>
    </location>
</feature>
<gene>
    <name evidence="10" type="ORF">US54_C0017G0008</name>
</gene>
<evidence type="ECO:0000256" key="1">
    <source>
        <dbReference type="ARBA" id="ARBA00004651"/>
    </source>
</evidence>
<feature type="domain" description="Glycosyltransferase RgtA/B/C/D-like" evidence="9">
    <location>
        <begin position="65"/>
        <end position="230"/>
    </location>
</feature>
<evidence type="ECO:0000256" key="4">
    <source>
        <dbReference type="ARBA" id="ARBA00022679"/>
    </source>
</evidence>
<dbReference type="AlphaFoldDB" id="A0A0G0H7P4"/>
<feature type="transmembrane region" description="Helical" evidence="8">
    <location>
        <begin position="92"/>
        <end position="110"/>
    </location>
</feature>
<dbReference type="PANTHER" id="PTHR33908:SF11">
    <property type="entry name" value="MEMBRANE PROTEIN"/>
    <property type="match status" value="1"/>
</dbReference>
<reference evidence="10 11" key="1">
    <citation type="journal article" date="2015" name="Nature">
        <title>rRNA introns, odd ribosomes, and small enigmatic genomes across a large radiation of phyla.</title>
        <authorList>
            <person name="Brown C.T."/>
            <person name="Hug L.A."/>
            <person name="Thomas B.C."/>
            <person name="Sharon I."/>
            <person name="Castelle C.J."/>
            <person name="Singh A."/>
            <person name="Wilkins M.J."/>
            <person name="Williams K.H."/>
            <person name="Banfield J.F."/>
        </authorList>
    </citation>
    <scope>NUCLEOTIDE SEQUENCE [LARGE SCALE GENOMIC DNA]</scope>
</reference>
<dbReference type="InterPro" id="IPR050297">
    <property type="entry name" value="LipidA_mod_glycosyltrf_83"/>
</dbReference>
<feature type="transmembrane region" description="Helical" evidence="8">
    <location>
        <begin position="373"/>
        <end position="389"/>
    </location>
</feature>
<keyword evidence="5 8" id="KW-0812">Transmembrane</keyword>
<evidence type="ECO:0000256" key="3">
    <source>
        <dbReference type="ARBA" id="ARBA00022676"/>
    </source>
</evidence>
<feature type="transmembrane region" description="Helical" evidence="8">
    <location>
        <begin position="145"/>
        <end position="165"/>
    </location>
</feature>
<evidence type="ECO:0000256" key="8">
    <source>
        <dbReference type="SAM" id="Phobius"/>
    </source>
</evidence>
<feature type="transmembrane region" description="Helical" evidence="8">
    <location>
        <begin position="345"/>
        <end position="366"/>
    </location>
</feature>
<dbReference type="GO" id="GO:0009103">
    <property type="term" value="P:lipopolysaccharide biosynthetic process"/>
    <property type="evidence" value="ECO:0007669"/>
    <property type="project" value="UniProtKB-ARBA"/>
</dbReference>
<dbReference type="GO" id="GO:0005886">
    <property type="term" value="C:plasma membrane"/>
    <property type="evidence" value="ECO:0007669"/>
    <property type="project" value="UniProtKB-SubCell"/>
</dbReference>
<keyword evidence="7 8" id="KW-0472">Membrane</keyword>
<organism evidence="10 11">
    <name type="scientific">Candidatus Roizmanbacteria bacterium GW2011_GWA2_37_7</name>
    <dbReference type="NCBI Taxonomy" id="1618481"/>
    <lineage>
        <taxon>Bacteria</taxon>
        <taxon>Candidatus Roizmaniibacteriota</taxon>
    </lineage>
</organism>
<name>A0A0G0H7P4_9BACT</name>
<dbReference type="STRING" id="1618481.US54_C0017G0008"/>
<proteinExistence type="predicted"/>
<dbReference type="Pfam" id="PF13231">
    <property type="entry name" value="PMT_2"/>
    <property type="match status" value="1"/>
</dbReference>
<evidence type="ECO:0000256" key="6">
    <source>
        <dbReference type="ARBA" id="ARBA00022989"/>
    </source>
</evidence>
<keyword evidence="4" id="KW-0808">Transferase</keyword>
<keyword evidence="3" id="KW-0328">Glycosyltransferase</keyword>
<dbReference type="Proteomes" id="UP000034471">
    <property type="component" value="Unassembled WGS sequence"/>
</dbReference>
<dbReference type="InterPro" id="IPR038731">
    <property type="entry name" value="RgtA/B/C-like"/>
</dbReference>
<keyword evidence="2" id="KW-1003">Cell membrane</keyword>
<evidence type="ECO:0000256" key="5">
    <source>
        <dbReference type="ARBA" id="ARBA00022692"/>
    </source>
</evidence>
<feature type="transmembrane region" description="Helical" evidence="8">
    <location>
        <begin position="122"/>
        <end position="139"/>
    </location>
</feature>
<sequence>MTFSKNILSNIIAPLILILICGVIIFYKFPLIPQNVSLDEAEFIRLAQSLEHSSYIPYSQLATGHATLYFYILLASIKIFGATIFAVRFPSAFFGIIDVILLYFIFKLVFEYRNKMDVTIQIGLSFVLAFVFGTMRWYFNFARFGFEATAILFFEYIGLIGYLLYRKYGHHRYLILTGICTGLAFNSYTPGRIFIILPVVMVCIDLWQRSSIKKELLTKLLYLGIPFIIIITPLSFYFTKHDDNRIYEQFFLQNEQLSVQEKASYLWQNMKSVSGMFFVKGDMNGRHNYPGKPMLNPLLGMLFVIGLVISIFNWKKFPHRLFLLYFVLGILPPLLTYPWENPNALRAVTAIPAIVFFIGQTLCLVMKLPFKKLYILYAVFFIIGLSAIYEARTYFVFQSLVFPASFELHRNLLQPYLDGNYLFDPAKINKL</sequence>
<dbReference type="GO" id="GO:0016763">
    <property type="term" value="F:pentosyltransferase activity"/>
    <property type="evidence" value="ECO:0007669"/>
    <property type="project" value="TreeGrafter"/>
</dbReference>
<dbReference type="EMBL" id="LBTJ01000017">
    <property type="protein sequence ID" value="KKQ38142.1"/>
    <property type="molecule type" value="Genomic_DNA"/>
</dbReference>
<protein>
    <recommendedName>
        <fullName evidence="9">Glycosyltransferase RgtA/B/C/D-like domain-containing protein</fullName>
    </recommendedName>
</protein>
<feature type="transmembrane region" description="Helical" evidence="8">
    <location>
        <begin position="294"/>
        <end position="314"/>
    </location>
</feature>
<feature type="transmembrane region" description="Helical" evidence="8">
    <location>
        <begin position="220"/>
        <end position="238"/>
    </location>
</feature>
<comment type="caution">
    <text evidence="10">The sequence shown here is derived from an EMBL/GenBank/DDBJ whole genome shotgun (WGS) entry which is preliminary data.</text>
</comment>
<accession>A0A0G0H7P4</accession>